<dbReference type="PROSITE" id="PS00189">
    <property type="entry name" value="LIPOYL"/>
    <property type="match status" value="1"/>
</dbReference>
<dbReference type="Proteomes" id="UP001317532">
    <property type="component" value="Chromosome"/>
</dbReference>
<evidence type="ECO:0000256" key="5">
    <source>
        <dbReference type="ARBA" id="ARBA00023315"/>
    </source>
</evidence>
<evidence type="ECO:0000256" key="3">
    <source>
        <dbReference type="ARBA" id="ARBA00022679"/>
    </source>
</evidence>
<dbReference type="Pfam" id="PF02817">
    <property type="entry name" value="E3_binding"/>
    <property type="match status" value="1"/>
</dbReference>
<dbReference type="EMBL" id="AP025523">
    <property type="protein sequence ID" value="BDE05676.1"/>
    <property type="molecule type" value="Genomic_DNA"/>
</dbReference>
<dbReference type="InterPro" id="IPR050743">
    <property type="entry name" value="2-oxoacid_DH_E2_comp"/>
</dbReference>
<dbReference type="GO" id="GO:0031405">
    <property type="term" value="F:lipoic acid binding"/>
    <property type="evidence" value="ECO:0007669"/>
    <property type="project" value="TreeGrafter"/>
</dbReference>
<feature type="region of interest" description="Disordered" evidence="7">
    <location>
        <begin position="230"/>
        <end position="249"/>
    </location>
</feature>
<dbReference type="PANTHER" id="PTHR43178:SF5">
    <property type="entry name" value="LIPOAMIDE ACYLTRANSFERASE COMPONENT OF BRANCHED-CHAIN ALPHA-KETO ACID DEHYDROGENASE COMPLEX, MITOCHONDRIAL"/>
    <property type="match status" value="1"/>
</dbReference>
<comment type="similarity">
    <text evidence="2 6">Belongs to the 2-oxoacid dehydrogenase family.</text>
</comment>
<evidence type="ECO:0000256" key="7">
    <source>
        <dbReference type="SAM" id="MobiDB-lite"/>
    </source>
</evidence>
<dbReference type="SUPFAM" id="SSF52777">
    <property type="entry name" value="CoA-dependent acyltransferases"/>
    <property type="match status" value="1"/>
</dbReference>
<dbReference type="SUPFAM" id="SSF51230">
    <property type="entry name" value="Single hybrid motif"/>
    <property type="match status" value="1"/>
</dbReference>
<evidence type="ECO:0000256" key="6">
    <source>
        <dbReference type="RuleBase" id="RU003423"/>
    </source>
</evidence>
<dbReference type="InterPro" id="IPR000089">
    <property type="entry name" value="Biotin_lipoyl"/>
</dbReference>
<keyword evidence="10" id="KW-0670">Pyruvate</keyword>
<evidence type="ECO:0000259" key="8">
    <source>
        <dbReference type="PROSITE" id="PS50968"/>
    </source>
</evidence>
<keyword evidence="3 6" id="KW-0808">Transferase</keyword>
<name>A0AAN1XW94_UNVUL</name>
<dbReference type="Gene3D" id="4.10.320.10">
    <property type="entry name" value="E3-binding domain"/>
    <property type="match status" value="1"/>
</dbReference>
<feature type="domain" description="Peripheral subunit-binding (PSBD)" evidence="9">
    <location>
        <begin position="167"/>
        <end position="204"/>
    </location>
</feature>
<dbReference type="Gene3D" id="3.30.559.10">
    <property type="entry name" value="Chloramphenicol acetyltransferase-like domain"/>
    <property type="match status" value="1"/>
</dbReference>
<dbReference type="InterPro" id="IPR004167">
    <property type="entry name" value="PSBD"/>
</dbReference>
<dbReference type="RefSeq" id="WP_317996702.1">
    <property type="nucleotide sequence ID" value="NZ_AP025523.1"/>
</dbReference>
<dbReference type="PROSITE" id="PS50968">
    <property type="entry name" value="BIOTINYL_LIPOYL"/>
    <property type="match status" value="1"/>
</dbReference>
<dbReference type="InterPro" id="IPR001078">
    <property type="entry name" value="2-oxoacid_DH_actylTfrase"/>
</dbReference>
<evidence type="ECO:0000259" key="9">
    <source>
        <dbReference type="PROSITE" id="PS51826"/>
    </source>
</evidence>
<dbReference type="PANTHER" id="PTHR43178">
    <property type="entry name" value="DIHYDROLIPOAMIDE ACETYLTRANSFERASE COMPONENT OF PYRUVATE DEHYDROGENASE COMPLEX"/>
    <property type="match status" value="1"/>
</dbReference>
<evidence type="ECO:0000256" key="1">
    <source>
        <dbReference type="ARBA" id="ARBA00001938"/>
    </source>
</evidence>
<feature type="compositionally biased region" description="Low complexity" evidence="7">
    <location>
        <begin position="132"/>
        <end position="149"/>
    </location>
</feature>
<feature type="compositionally biased region" description="Polar residues" evidence="7">
    <location>
        <begin position="87"/>
        <end position="100"/>
    </location>
</feature>
<sequence>MATTITMPQLGETVTEGTVAQWLKKPGDSVEKYEAFVEVSTDKVNAEVPAPVTGIIRELIAKEGETVPTGAPIAIIDEVVAPRQAQDDVSTPAASGSPSEQVAAPYATPTHSAEANRQGATDPVPGGNMGVPSASFNAPPSAASNGASALRQAQGDVRQAPGDAGVRTSPAVRRLAREHRVDLAHVRGTGDHGRITANDILAAAQAGPSAGVAATISADNPEFTAAAAPATAAPPRPASAKPTYGTAQPGELIPLTQARRIIAQRMVESKHTAPHAWTMVEVDVTNVWRWRAREKDAFERAYGVKLTLLPFFIRAVVESLAAFPLMNSSFTDEGIAVHRDVNVGIAIAAESNLVVPVIRHADQLSIKGIALAAGELIDKARRNKLGADDLAGGTFTVNNTGANGAILSAPILVPGQTGIVTTEAVVKRPVVRVDDSIAVRSMMNVCMSLDHRVVDGAVASGFLSDLKERLEAMGPTGSL</sequence>
<dbReference type="EC" id="2.3.1.-" evidence="6"/>
<dbReference type="InterPro" id="IPR023213">
    <property type="entry name" value="CAT-like_dom_sf"/>
</dbReference>
<dbReference type="PROSITE" id="PS51826">
    <property type="entry name" value="PSBD"/>
    <property type="match status" value="1"/>
</dbReference>
<dbReference type="AlphaFoldDB" id="A0AAN1XW94"/>
<dbReference type="Pfam" id="PF00364">
    <property type="entry name" value="Biotin_lipoyl"/>
    <property type="match status" value="1"/>
</dbReference>
<feature type="compositionally biased region" description="Polar residues" evidence="7">
    <location>
        <begin position="109"/>
        <end position="119"/>
    </location>
</feature>
<proteinExistence type="inferred from homology"/>
<dbReference type="InterPro" id="IPR003016">
    <property type="entry name" value="2-oxoA_DH_lipoyl-BS"/>
</dbReference>
<feature type="domain" description="Lipoyl-binding" evidence="8">
    <location>
        <begin position="2"/>
        <end position="77"/>
    </location>
</feature>
<dbReference type="Gene3D" id="2.40.50.100">
    <property type="match status" value="1"/>
</dbReference>
<evidence type="ECO:0000313" key="11">
    <source>
        <dbReference type="Proteomes" id="UP001317532"/>
    </source>
</evidence>
<keyword evidence="5 6" id="KW-0012">Acyltransferase</keyword>
<comment type="cofactor">
    <cofactor evidence="1 6">
        <name>(R)-lipoate</name>
        <dbReference type="ChEBI" id="CHEBI:83088"/>
    </cofactor>
</comment>
<feature type="region of interest" description="Disordered" evidence="7">
    <location>
        <begin position="86"/>
        <end position="173"/>
    </location>
</feature>
<evidence type="ECO:0000256" key="4">
    <source>
        <dbReference type="ARBA" id="ARBA00022823"/>
    </source>
</evidence>
<dbReference type="SUPFAM" id="SSF47005">
    <property type="entry name" value="Peripheral subunit-binding domain of 2-oxo acid dehydrogenase complex"/>
    <property type="match status" value="1"/>
</dbReference>
<keyword evidence="11" id="KW-1185">Reference proteome</keyword>
<dbReference type="GO" id="GO:0016407">
    <property type="term" value="F:acetyltransferase activity"/>
    <property type="evidence" value="ECO:0007669"/>
    <property type="project" value="TreeGrafter"/>
</dbReference>
<reference evidence="10 11" key="1">
    <citation type="journal article" date="2022" name="ISME Commun">
        <title>Vulcanimicrobium alpinus gen. nov. sp. nov., the first cultivated representative of the candidate phylum 'Eremiobacterota', is a metabolically versatile aerobic anoxygenic phototroph.</title>
        <authorList>
            <person name="Yabe S."/>
            <person name="Muto K."/>
            <person name="Abe K."/>
            <person name="Yokota A."/>
            <person name="Staudigel H."/>
            <person name="Tebo B.M."/>
        </authorList>
    </citation>
    <scope>NUCLEOTIDE SEQUENCE [LARGE SCALE GENOMIC DNA]</scope>
    <source>
        <strain evidence="10 11">WC8-2</strain>
    </source>
</reference>
<dbReference type="CDD" id="cd06849">
    <property type="entry name" value="lipoyl_domain"/>
    <property type="match status" value="1"/>
</dbReference>
<evidence type="ECO:0000256" key="2">
    <source>
        <dbReference type="ARBA" id="ARBA00007317"/>
    </source>
</evidence>
<protein>
    <recommendedName>
        <fullName evidence="6">Dihydrolipoamide acetyltransferase component of pyruvate dehydrogenase complex</fullName>
        <ecNumber evidence="6">2.3.1.-</ecNumber>
    </recommendedName>
</protein>
<evidence type="ECO:0000313" key="10">
    <source>
        <dbReference type="EMBL" id="BDE05676.1"/>
    </source>
</evidence>
<dbReference type="Pfam" id="PF00198">
    <property type="entry name" value="2-oxoacid_dh"/>
    <property type="match status" value="1"/>
</dbReference>
<accession>A0AAN1XW94</accession>
<organism evidence="10 11">
    <name type="scientific">Vulcanimicrobium alpinum</name>
    <dbReference type="NCBI Taxonomy" id="3016050"/>
    <lineage>
        <taxon>Bacteria</taxon>
        <taxon>Bacillati</taxon>
        <taxon>Vulcanimicrobiota</taxon>
        <taxon>Vulcanimicrobiia</taxon>
        <taxon>Vulcanimicrobiales</taxon>
        <taxon>Vulcanimicrobiaceae</taxon>
        <taxon>Vulcanimicrobium</taxon>
    </lineage>
</organism>
<dbReference type="FunFam" id="3.30.559.10:FF:000007">
    <property type="entry name" value="Dihydrolipoamide acetyltransferase component of pyruvate dehydrogenase complex"/>
    <property type="match status" value="1"/>
</dbReference>
<dbReference type="InterPro" id="IPR036625">
    <property type="entry name" value="E3-bd_dom_sf"/>
</dbReference>
<dbReference type="KEGG" id="vab:WPS_09520"/>
<gene>
    <name evidence="10" type="ORF">WPS_09520</name>
</gene>
<keyword evidence="4 6" id="KW-0450">Lipoyl</keyword>
<dbReference type="InterPro" id="IPR011053">
    <property type="entry name" value="Single_hybrid_motif"/>
</dbReference>
<dbReference type="GO" id="GO:0005737">
    <property type="term" value="C:cytoplasm"/>
    <property type="evidence" value="ECO:0007669"/>
    <property type="project" value="TreeGrafter"/>
</dbReference>